<evidence type="ECO:0000313" key="1">
    <source>
        <dbReference type="EMBL" id="CPC00859.1"/>
    </source>
</evidence>
<dbReference type="EMBL" id="CSBK01004567">
    <property type="protein sequence ID" value="CPC00859.1"/>
    <property type="molecule type" value="Genomic_DNA"/>
</dbReference>
<accession>A0A916LHK1</accession>
<protein>
    <submittedName>
        <fullName evidence="1">Uncharacterized protein</fullName>
    </submittedName>
</protein>
<reference evidence="2" key="1">
    <citation type="submission" date="2015-03" db="EMBL/GenBank/DDBJ databases">
        <authorList>
            <consortium name="Pathogen Informatics"/>
        </authorList>
    </citation>
    <scope>NUCLEOTIDE SEQUENCE [LARGE SCALE GENOMIC DNA]</scope>
    <source>
        <strain evidence="2">N09902308</strain>
    </source>
</reference>
<comment type="caution">
    <text evidence="1">The sequence shown here is derived from an EMBL/GenBank/DDBJ whole genome shotgun (WGS) entry which is preliminary data.</text>
</comment>
<evidence type="ECO:0000313" key="2">
    <source>
        <dbReference type="Proteomes" id="UP000039021"/>
    </source>
</evidence>
<dbReference type="AlphaFoldDB" id="A0A916LHK1"/>
<sequence>MHPGAAWDEDQHRRGFGGHIFAAPYVEQLGRVVAVEDATAVDVTAVAQRPADRRRALRRRPFDGKVVGRNDAA</sequence>
<name>A0A916LHK1_MYCTX</name>
<gene>
    <name evidence="1" type="ORF">ERS007739_05518</name>
</gene>
<organism evidence="1 2">
    <name type="scientific">Mycobacterium tuberculosis</name>
    <dbReference type="NCBI Taxonomy" id="1773"/>
    <lineage>
        <taxon>Bacteria</taxon>
        <taxon>Bacillati</taxon>
        <taxon>Actinomycetota</taxon>
        <taxon>Actinomycetes</taxon>
        <taxon>Mycobacteriales</taxon>
        <taxon>Mycobacteriaceae</taxon>
        <taxon>Mycobacterium</taxon>
        <taxon>Mycobacterium tuberculosis complex</taxon>
    </lineage>
</organism>
<proteinExistence type="predicted"/>
<dbReference type="Proteomes" id="UP000039021">
    <property type="component" value="Unassembled WGS sequence"/>
</dbReference>